<evidence type="ECO:0008006" key="4">
    <source>
        <dbReference type="Google" id="ProtNLM"/>
    </source>
</evidence>
<sequence length="361" mass="40209">MARVPHPTKTHIALNYKEPLSVRLGRYAAYSGASFAVLAILYSLAWFGTSMLLRAGVQDWFAARNAQGYVAKYDDQKARITGFPFALNIRLKDVVFAPPLDASGKRAWSWQIASLDLSTLPLPWTLRTLNVDMSAPQSLSMNAQTYRGQAKRFQLTFDWMSKGVPDEISLDIAQWNLHGEQQALSLDHVQLDARRQSSGDYQFELKGQDIDLPNAIIGMGKKLSQVLARGRFTHNFATQKWSKTAIEEWRDRGGTLEFERLLIDYAPLSLQGNGTLALDGDLQIVGAFSARIQGFFETVERLRRARVIRGPDASMAKVVLGMLAKYPGNGGPATISVALTLQERALFAGPVRLIEIPQLKW</sequence>
<dbReference type="AlphaFoldDB" id="A0A917BXJ1"/>
<dbReference type="Pfam" id="PF09898">
    <property type="entry name" value="DUF2125"/>
    <property type="match status" value="1"/>
</dbReference>
<dbReference type="RefSeq" id="WP_188663276.1">
    <property type="nucleotide sequence ID" value="NZ_BMHV01000008.1"/>
</dbReference>
<dbReference type="Proteomes" id="UP000632498">
    <property type="component" value="Unassembled WGS sequence"/>
</dbReference>
<evidence type="ECO:0000313" key="3">
    <source>
        <dbReference type="Proteomes" id="UP000632498"/>
    </source>
</evidence>
<accession>A0A917BXJ1</accession>
<protein>
    <recommendedName>
        <fullName evidence="4">DUF2125 domain-containing protein</fullName>
    </recommendedName>
</protein>
<feature type="transmembrane region" description="Helical" evidence="1">
    <location>
        <begin position="27"/>
        <end position="47"/>
    </location>
</feature>
<dbReference type="InterPro" id="IPR018666">
    <property type="entry name" value="DUF2125"/>
</dbReference>
<proteinExistence type="predicted"/>
<evidence type="ECO:0000313" key="2">
    <source>
        <dbReference type="EMBL" id="GGF61693.1"/>
    </source>
</evidence>
<keyword evidence="1" id="KW-0812">Transmembrane</keyword>
<evidence type="ECO:0000256" key="1">
    <source>
        <dbReference type="SAM" id="Phobius"/>
    </source>
</evidence>
<name>A0A917BXJ1_9PROT</name>
<organism evidence="2 3">
    <name type="scientific">Terasakiella brassicae</name>
    <dbReference type="NCBI Taxonomy" id="1634917"/>
    <lineage>
        <taxon>Bacteria</taxon>
        <taxon>Pseudomonadati</taxon>
        <taxon>Pseudomonadota</taxon>
        <taxon>Alphaproteobacteria</taxon>
        <taxon>Rhodospirillales</taxon>
        <taxon>Terasakiellaceae</taxon>
        <taxon>Terasakiella</taxon>
    </lineage>
</organism>
<comment type="caution">
    <text evidence="2">The sequence shown here is derived from an EMBL/GenBank/DDBJ whole genome shotgun (WGS) entry which is preliminary data.</text>
</comment>
<keyword evidence="3" id="KW-1185">Reference proteome</keyword>
<keyword evidence="1" id="KW-1133">Transmembrane helix</keyword>
<reference evidence="2" key="2">
    <citation type="submission" date="2020-09" db="EMBL/GenBank/DDBJ databases">
        <authorList>
            <person name="Sun Q."/>
            <person name="Zhou Y."/>
        </authorList>
    </citation>
    <scope>NUCLEOTIDE SEQUENCE</scope>
    <source>
        <strain evidence="2">CGMCC 1.15254</strain>
    </source>
</reference>
<gene>
    <name evidence="2" type="ORF">GCM10011332_14360</name>
</gene>
<reference evidence="2" key="1">
    <citation type="journal article" date="2014" name="Int. J. Syst. Evol. Microbiol.">
        <title>Complete genome sequence of Corynebacterium casei LMG S-19264T (=DSM 44701T), isolated from a smear-ripened cheese.</title>
        <authorList>
            <consortium name="US DOE Joint Genome Institute (JGI-PGF)"/>
            <person name="Walter F."/>
            <person name="Albersmeier A."/>
            <person name="Kalinowski J."/>
            <person name="Ruckert C."/>
        </authorList>
    </citation>
    <scope>NUCLEOTIDE SEQUENCE</scope>
    <source>
        <strain evidence="2">CGMCC 1.15254</strain>
    </source>
</reference>
<dbReference type="EMBL" id="BMHV01000008">
    <property type="protein sequence ID" value="GGF61693.1"/>
    <property type="molecule type" value="Genomic_DNA"/>
</dbReference>
<keyword evidence="1" id="KW-0472">Membrane</keyword>